<evidence type="ECO:0000313" key="1">
    <source>
        <dbReference type="EMBL" id="VAX30006.1"/>
    </source>
</evidence>
<dbReference type="InterPro" id="IPR011989">
    <property type="entry name" value="ARM-like"/>
</dbReference>
<dbReference type="EMBL" id="UOGF01000058">
    <property type="protein sequence ID" value="VAX30006.1"/>
    <property type="molecule type" value="Genomic_DNA"/>
</dbReference>
<dbReference type="AlphaFoldDB" id="A0A3B1CHP7"/>
<proteinExistence type="predicted"/>
<protein>
    <recommendedName>
        <fullName evidence="2">HEAT repeat domain-containing protein</fullName>
    </recommendedName>
</protein>
<evidence type="ECO:0008006" key="2">
    <source>
        <dbReference type="Google" id="ProtNLM"/>
    </source>
</evidence>
<name>A0A3B1CHP7_9ZZZZ</name>
<sequence length="481" mass="53825">MNKELAANLDPKTKSDAERQQVLEQLVYNRKKPDPEIWKTIIPLIGQEPVVWIQGLEIRLLKRLPFQVDFIQSAFSLLDAPQASLRLEGAGLIREVLDRLRSHKDHEAMSAFESGPLKSLLSALARQEIVAQQSVWLELYLALSSLSAAPAVSDAMLNLLPKDCDKSLHIFAQYVQGKHPENALTTLLEGCTQTHSEDILQHLVRALGLKISKKGAITGYTSTEPIITSLLGALKSKSENVRREVCSVFASRAKAAAITKTPLPLEDEVWNGVFNIYAQRLASPVARDKDEANMAIAALPITDERLTRLFEVMHSVTDGMDKQNVVGLIGSFKMESSRSELLRLLRENFAGLRLEEQKITVNSVSKYLPDEEIEVELDKLISGKGLHSDVLSSLGDKLFAPIPSLKTRLMKWLGLNEKTKRPLLEQFQLPMMHTKILQSARRLSDDSEILEKLLILEPLLMMNDAKTKLHEILKAFPGVRK</sequence>
<accession>A0A3B1CHP7</accession>
<organism evidence="1">
    <name type="scientific">hydrothermal vent metagenome</name>
    <dbReference type="NCBI Taxonomy" id="652676"/>
    <lineage>
        <taxon>unclassified sequences</taxon>
        <taxon>metagenomes</taxon>
        <taxon>ecological metagenomes</taxon>
    </lineage>
</organism>
<reference evidence="1" key="1">
    <citation type="submission" date="2018-06" db="EMBL/GenBank/DDBJ databases">
        <authorList>
            <person name="Zhirakovskaya E."/>
        </authorList>
    </citation>
    <scope>NUCLEOTIDE SEQUENCE</scope>
</reference>
<dbReference type="InterPro" id="IPR016024">
    <property type="entry name" value="ARM-type_fold"/>
</dbReference>
<dbReference type="SUPFAM" id="SSF48371">
    <property type="entry name" value="ARM repeat"/>
    <property type="match status" value="1"/>
</dbReference>
<dbReference type="Gene3D" id="1.25.10.10">
    <property type="entry name" value="Leucine-rich Repeat Variant"/>
    <property type="match status" value="1"/>
</dbReference>
<gene>
    <name evidence="1" type="ORF">MNBD_NITROSPIRAE01-2101</name>
</gene>